<protein>
    <submittedName>
        <fullName evidence="1">Uncharacterized protein</fullName>
    </submittedName>
</protein>
<dbReference type="EMBL" id="MHQD01000007">
    <property type="protein sequence ID" value="OGZ96679.1"/>
    <property type="molecule type" value="Genomic_DNA"/>
</dbReference>
<proteinExistence type="predicted"/>
<dbReference type="Proteomes" id="UP000178574">
    <property type="component" value="Unassembled WGS sequence"/>
</dbReference>
<sequence length="60" mass="7198">MGAQEAIRQEAFLMLSRYGEYPAWEYQKSDRRFHGTVVLSDEEIQYISHLSRALREMQQF</sequence>
<evidence type="ECO:0000313" key="1">
    <source>
        <dbReference type="EMBL" id="OGZ96679.1"/>
    </source>
</evidence>
<comment type="caution">
    <text evidence="1">The sequence shown here is derived from an EMBL/GenBank/DDBJ whole genome shotgun (WGS) entry which is preliminary data.</text>
</comment>
<evidence type="ECO:0000313" key="2">
    <source>
        <dbReference type="Proteomes" id="UP000178574"/>
    </source>
</evidence>
<accession>A0A1G2KB55</accession>
<organism evidence="1 2">
    <name type="scientific">Candidatus Sungbacteria bacterium RIFCSPHIGHO2_01_FULL_50_25</name>
    <dbReference type="NCBI Taxonomy" id="1802265"/>
    <lineage>
        <taxon>Bacteria</taxon>
        <taxon>Candidatus Sungiibacteriota</taxon>
    </lineage>
</organism>
<dbReference type="AlphaFoldDB" id="A0A1G2KB55"/>
<reference evidence="1 2" key="1">
    <citation type="journal article" date="2016" name="Nat. Commun.">
        <title>Thousands of microbial genomes shed light on interconnected biogeochemical processes in an aquifer system.</title>
        <authorList>
            <person name="Anantharaman K."/>
            <person name="Brown C.T."/>
            <person name="Hug L.A."/>
            <person name="Sharon I."/>
            <person name="Castelle C.J."/>
            <person name="Probst A.J."/>
            <person name="Thomas B.C."/>
            <person name="Singh A."/>
            <person name="Wilkins M.J."/>
            <person name="Karaoz U."/>
            <person name="Brodie E.L."/>
            <person name="Williams K.H."/>
            <person name="Hubbard S.S."/>
            <person name="Banfield J.F."/>
        </authorList>
    </citation>
    <scope>NUCLEOTIDE SEQUENCE [LARGE SCALE GENOMIC DNA]</scope>
</reference>
<name>A0A1G2KB55_9BACT</name>
<gene>
    <name evidence="1" type="ORF">A2847_01545</name>
</gene>